<proteinExistence type="predicted"/>
<feature type="compositionally biased region" description="Basic residues" evidence="2">
    <location>
        <begin position="608"/>
        <end position="618"/>
    </location>
</feature>
<dbReference type="PANTHER" id="PTHR33325">
    <property type="entry name" value="ZINC FINGER, CCHC-TYPE-RELATED"/>
    <property type="match status" value="1"/>
</dbReference>
<keyword evidence="1" id="KW-0479">Metal-binding</keyword>
<evidence type="ECO:0000313" key="4">
    <source>
        <dbReference type="EMBL" id="KAG2536792.1"/>
    </source>
</evidence>
<feature type="compositionally biased region" description="Low complexity" evidence="2">
    <location>
        <begin position="494"/>
        <end position="515"/>
    </location>
</feature>
<name>A0A8T0ML21_PANVG</name>
<dbReference type="GO" id="GO:0008270">
    <property type="term" value="F:zinc ion binding"/>
    <property type="evidence" value="ECO:0007669"/>
    <property type="project" value="UniProtKB-KW"/>
</dbReference>
<dbReference type="SMART" id="SM00343">
    <property type="entry name" value="ZnF_C2HC"/>
    <property type="match status" value="2"/>
</dbReference>
<accession>A0A8T0ML21</accession>
<feature type="region of interest" description="Disordered" evidence="2">
    <location>
        <begin position="424"/>
        <end position="445"/>
    </location>
</feature>
<evidence type="ECO:0000259" key="3">
    <source>
        <dbReference type="PROSITE" id="PS50158"/>
    </source>
</evidence>
<dbReference type="AlphaFoldDB" id="A0A8T0ML21"/>
<evidence type="ECO:0000256" key="1">
    <source>
        <dbReference type="PROSITE-ProRule" id="PRU00047"/>
    </source>
</evidence>
<organism evidence="4 5">
    <name type="scientific">Panicum virgatum</name>
    <name type="common">Blackwell switchgrass</name>
    <dbReference type="NCBI Taxonomy" id="38727"/>
    <lineage>
        <taxon>Eukaryota</taxon>
        <taxon>Viridiplantae</taxon>
        <taxon>Streptophyta</taxon>
        <taxon>Embryophyta</taxon>
        <taxon>Tracheophyta</taxon>
        <taxon>Spermatophyta</taxon>
        <taxon>Magnoliopsida</taxon>
        <taxon>Liliopsida</taxon>
        <taxon>Poales</taxon>
        <taxon>Poaceae</taxon>
        <taxon>PACMAD clade</taxon>
        <taxon>Panicoideae</taxon>
        <taxon>Panicodae</taxon>
        <taxon>Paniceae</taxon>
        <taxon>Panicinae</taxon>
        <taxon>Panicum</taxon>
        <taxon>Panicum sect. Hiantes</taxon>
    </lineage>
</organism>
<feature type="compositionally biased region" description="Pro residues" evidence="2">
    <location>
        <begin position="167"/>
        <end position="176"/>
    </location>
</feature>
<feature type="region of interest" description="Disordered" evidence="2">
    <location>
        <begin position="474"/>
        <end position="544"/>
    </location>
</feature>
<reference evidence="4" key="1">
    <citation type="submission" date="2020-05" db="EMBL/GenBank/DDBJ databases">
        <title>WGS assembly of Panicum virgatum.</title>
        <authorList>
            <person name="Lovell J.T."/>
            <person name="Jenkins J."/>
            <person name="Shu S."/>
            <person name="Juenger T.E."/>
            <person name="Schmutz J."/>
        </authorList>
    </citation>
    <scope>NUCLEOTIDE SEQUENCE</scope>
    <source>
        <strain evidence="4">AP13</strain>
    </source>
</reference>
<comment type="caution">
    <text evidence="4">The sequence shown here is derived from an EMBL/GenBank/DDBJ whole genome shotgun (WGS) entry which is preliminary data.</text>
</comment>
<feature type="domain" description="CCHC-type" evidence="3">
    <location>
        <begin position="704"/>
        <end position="718"/>
    </location>
</feature>
<feature type="compositionally biased region" description="Low complexity" evidence="2">
    <location>
        <begin position="101"/>
        <end position="125"/>
    </location>
</feature>
<protein>
    <recommendedName>
        <fullName evidence="3">CCHC-type domain-containing protein</fullName>
    </recommendedName>
</protein>
<evidence type="ECO:0000313" key="5">
    <source>
        <dbReference type="Proteomes" id="UP000823388"/>
    </source>
</evidence>
<keyword evidence="1" id="KW-0862">Zinc</keyword>
<dbReference type="Proteomes" id="UP000823388">
    <property type="component" value="Chromosome 9N"/>
</dbReference>
<dbReference type="EMBL" id="CM029054">
    <property type="protein sequence ID" value="KAG2536792.1"/>
    <property type="molecule type" value="Genomic_DNA"/>
</dbReference>
<dbReference type="GO" id="GO:0003676">
    <property type="term" value="F:nucleic acid binding"/>
    <property type="evidence" value="ECO:0007669"/>
    <property type="project" value="InterPro"/>
</dbReference>
<evidence type="ECO:0000256" key="2">
    <source>
        <dbReference type="SAM" id="MobiDB-lite"/>
    </source>
</evidence>
<feature type="region of interest" description="Disordered" evidence="2">
    <location>
        <begin position="580"/>
        <end position="661"/>
    </location>
</feature>
<keyword evidence="5" id="KW-1185">Reference proteome</keyword>
<gene>
    <name evidence="4" type="ORF">PVAP13_9NG204300</name>
</gene>
<sequence length="744" mass="77287">MDSRNGNAAAAAPLPQYPHPLLALPDLDRPPAVLEMWELEAVAAALPAKKRRLRETFDRLAACAPAPLPFRWEDLDSYISSLQYPVTLRRRQLRELDESRPAPALAPAPAAVPAAPSATGDGVRQVAQPVHAPVPIPPAVSEPAATGGAARKLRALDEPEPANGAPDPAPAQPAVPAPAATALDAEKGKKRKTSSHEADATHAEIRVQEDAAAASPLEEMNCNGKKSRPVPPDPDDSIGLAVEPNATAQVDPVSKIAVVSQELPGPAAARHASNAANRAGRLPLQRMSRRPRPIPASAAASAAPVTGSQEVEAANQKKDDLVVVENASHDGGEANASPCRPGGDGFPITAIKAQVGADPISQITGVRHEPPVLDAASPPMVVASFPLAKVPKQEQQAVEEEVADLEMETVEPEEMQALNDDAPVADEKASPLQVVKPQEADEVSPRPLAACSDGLAQAGARAATAMQADAAGATVRKSSPAATRESDAPNLVQAGAPKSAGGSAATRDAARLAPAGSGDDASKVSPVPPRRGSGLAPSGSGVSADDTMQTVAACESAAAVAWRDSQAATRRGVDAIDLGPATGREAACPPKARAPPKASNEHVLQKQHMSKHIPRNHGGRPAGFWPVPEAQAAAAQWRGGRGSAAEGLRGDGSRSKGNAKGKPPKFKFCNMCGCRGHLAENCRTAKHRVALYQRAEEEEKNQICYRCGCTGHWSRKCRTPKHLVDLYQKDRAAKRAAARGAASS</sequence>
<feature type="region of interest" description="Disordered" evidence="2">
    <location>
        <begin position="158"/>
        <end position="233"/>
    </location>
</feature>
<dbReference type="PROSITE" id="PS50158">
    <property type="entry name" value="ZF_CCHC"/>
    <property type="match status" value="1"/>
</dbReference>
<dbReference type="PANTHER" id="PTHR33325:SF7">
    <property type="entry name" value="CCHC-TYPE DOMAIN-CONTAINING PROTEIN"/>
    <property type="match status" value="1"/>
</dbReference>
<feature type="region of interest" description="Disordered" evidence="2">
    <location>
        <begin position="99"/>
        <end position="125"/>
    </location>
</feature>
<keyword evidence="1" id="KW-0863">Zinc-finger</keyword>
<dbReference type="Gene3D" id="4.10.60.10">
    <property type="entry name" value="Zinc finger, CCHC-type"/>
    <property type="match status" value="1"/>
</dbReference>
<dbReference type="InterPro" id="IPR001878">
    <property type="entry name" value="Znf_CCHC"/>
</dbReference>
<feature type="compositionally biased region" description="Low complexity" evidence="2">
    <location>
        <begin position="586"/>
        <end position="598"/>
    </location>
</feature>
<feature type="compositionally biased region" description="Basic and acidic residues" evidence="2">
    <location>
        <begin position="194"/>
        <end position="209"/>
    </location>
</feature>